<dbReference type="AlphaFoldDB" id="A0A553K3W0"/>
<feature type="compositionally biased region" description="Gly residues" evidence="1">
    <location>
        <begin position="58"/>
        <end position="68"/>
    </location>
</feature>
<feature type="compositionally biased region" description="Low complexity" evidence="1">
    <location>
        <begin position="391"/>
        <end position="400"/>
    </location>
</feature>
<feature type="compositionally biased region" description="Gly residues" evidence="1">
    <location>
        <begin position="311"/>
        <end position="327"/>
    </location>
</feature>
<feature type="compositionally biased region" description="Low complexity" evidence="1">
    <location>
        <begin position="328"/>
        <end position="350"/>
    </location>
</feature>
<sequence length="540" mass="52702">MTGSEQSPRWGDDGLFFAGIGAEDDDLTEPAEDQEAILADTRLRPDDEETGPAPGPLLGLGAGAGGAAVLGAHAGQTRAENERSRSGVSGAAPTAMPLTAVPGGDGLGVDGYGRITDDDPWGVGSTDEVPGAFLAGTTTSEAPRARSGGGTRGSYLSRNDPVGGAAIPGATLGGVGGIPSTQGAGAGVVTPGSQQGGIPLSVLQNLQNNRAGGAAFAPMTGVQASGSQGYMADPSLAVVQAFGAVGGDGVDGVASEQWLRSQLREHERGGGTVPGGPGAGGVDGVHGPEDEAPEDEQHEPRRDGGRETGVAAGGAAAGAAGWGGGSATSGSAPLSGNAAAGQQVAPGAPNTSGWGWNPSAGNAPGGGFTGAHAAGGQGVDGTSYTPGGAGTQSSGGTATTGVGGGFSAGVGRGPQGAQGVRDHYGPGGGRGATSSSFARGTDFNVTSDELARDAEQWRRLALEMEGVGGVTRTVRDGHSSFGLVSEPAAAYSRATHQCQLWSAQAAKAYEELAHQLNATAAGYEANEQAAVDRTGKVFDS</sequence>
<gene>
    <name evidence="2" type="ORF">FOJ82_00320</name>
</gene>
<feature type="compositionally biased region" description="Gly residues" evidence="1">
    <location>
        <begin position="401"/>
        <end position="416"/>
    </location>
</feature>
<feature type="compositionally biased region" description="Acidic residues" evidence="1">
    <location>
        <begin position="22"/>
        <end position="35"/>
    </location>
</feature>
<protein>
    <submittedName>
        <fullName evidence="2">Uncharacterized protein</fullName>
    </submittedName>
</protein>
<evidence type="ECO:0000313" key="2">
    <source>
        <dbReference type="EMBL" id="TRY19399.1"/>
    </source>
</evidence>
<feature type="compositionally biased region" description="Gly residues" evidence="1">
    <location>
        <begin position="270"/>
        <end position="284"/>
    </location>
</feature>
<feature type="region of interest" description="Disordered" evidence="1">
    <location>
        <begin position="266"/>
        <end position="440"/>
    </location>
</feature>
<comment type="caution">
    <text evidence="2">The sequence shown here is derived from an EMBL/GenBank/DDBJ whole genome shotgun (WGS) entry which is preliminary data.</text>
</comment>
<keyword evidence="3" id="KW-1185">Reference proteome</keyword>
<name>A0A553K3W0_9ACTN</name>
<organism evidence="2 3">
    <name type="scientific">Tessaracoccus rhinocerotis</name>
    <dbReference type="NCBI Taxonomy" id="1689449"/>
    <lineage>
        <taxon>Bacteria</taxon>
        <taxon>Bacillati</taxon>
        <taxon>Actinomycetota</taxon>
        <taxon>Actinomycetes</taxon>
        <taxon>Propionibacteriales</taxon>
        <taxon>Propionibacteriaceae</taxon>
        <taxon>Tessaracoccus</taxon>
    </lineage>
</organism>
<dbReference type="EMBL" id="VKKG01000001">
    <property type="protein sequence ID" value="TRY19399.1"/>
    <property type="molecule type" value="Genomic_DNA"/>
</dbReference>
<accession>A0A553K3W0</accession>
<evidence type="ECO:0000256" key="1">
    <source>
        <dbReference type="SAM" id="MobiDB-lite"/>
    </source>
</evidence>
<dbReference type="Proteomes" id="UP000317638">
    <property type="component" value="Unassembled WGS sequence"/>
</dbReference>
<dbReference type="RefSeq" id="WP_143936487.1">
    <property type="nucleotide sequence ID" value="NZ_VKKG01000001.1"/>
</dbReference>
<evidence type="ECO:0000313" key="3">
    <source>
        <dbReference type="Proteomes" id="UP000317638"/>
    </source>
</evidence>
<feature type="region of interest" description="Disordered" evidence="1">
    <location>
        <begin position="130"/>
        <end position="160"/>
    </location>
</feature>
<feature type="compositionally biased region" description="Gly residues" evidence="1">
    <location>
        <begin position="363"/>
        <end position="379"/>
    </location>
</feature>
<reference evidence="2 3" key="1">
    <citation type="submission" date="2019-07" db="EMBL/GenBank/DDBJ databases">
        <authorList>
            <person name="Zhou L.-Y."/>
        </authorList>
    </citation>
    <scope>NUCLEOTIDE SEQUENCE [LARGE SCALE GENOMIC DNA]</scope>
    <source>
        <strain evidence="2 3">YIM 101269</strain>
    </source>
</reference>
<feature type="region of interest" description="Disordered" evidence="1">
    <location>
        <begin position="1"/>
        <end position="102"/>
    </location>
</feature>
<proteinExistence type="predicted"/>